<protein>
    <submittedName>
        <fullName evidence="1">Uncharacterized protein</fullName>
    </submittedName>
</protein>
<proteinExistence type="predicted"/>
<gene>
    <name evidence="1" type="ORF">T4A_3680</name>
</gene>
<feature type="non-terminal residue" evidence="1">
    <location>
        <position position="1"/>
    </location>
</feature>
<dbReference type="AlphaFoldDB" id="A0A0V1DX50"/>
<feature type="non-terminal residue" evidence="1">
    <location>
        <position position="62"/>
    </location>
</feature>
<evidence type="ECO:0000313" key="2">
    <source>
        <dbReference type="Proteomes" id="UP000054632"/>
    </source>
</evidence>
<dbReference type="Proteomes" id="UP000054632">
    <property type="component" value="Unassembled WGS sequence"/>
</dbReference>
<name>A0A0V1DX50_TRIPS</name>
<reference evidence="1 2" key="1">
    <citation type="submission" date="2015-01" db="EMBL/GenBank/DDBJ databases">
        <title>Evolution of Trichinella species and genotypes.</title>
        <authorList>
            <person name="Korhonen P.K."/>
            <person name="Edoardo P."/>
            <person name="Giuseppe L.R."/>
            <person name="Gasser R.B."/>
        </authorList>
    </citation>
    <scope>NUCLEOTIDE SEQUENCE [LARGE SCALE GENOMIC DNA]</scope>
    <source>
        <strain evidence="1">ISS13</strain>
    </source>
</reference>
<comment type="caution">
    <text evidence="1">The sequence shown here is derived from an EMBL/GenBank/DDBJ whole genome shotgun (WGS) entry which is preliminary data.</text>
</comment>
<organism evidence="1 2">
    <name type="scientific">Trichinella pseudospiralis</name>
    <name type="common">Parasitic roundworm</name>
    <dbReference type="NCBI Taxonomy" id="6337"/>
    <lineage>
        <taxon>Eukaryota</taxon>
        <taxon>Metazoa</taxon>
        <taxon>Ecdysozoa</taxon>
        <taxon>Nematoda</taxon>
        <taxon>Enoplea</taxon>
        <taxon>Dorylaimia</taxon>
        <taxon>Trichinellida</taxon>
        <taxon>Trichinellidae</taxon>
        <taxon>Trichinella</taxon>
    </lineage>
</organism>
<accession>A0A0V1DX50</accession>
<evidence type="ECO:0000313" key="1">
    <source>
        <dbReference type="EMBL" id="KRY65889.1"/>
    </source>
</evidence>
<dbReference type="EMBL" id="JYDR01000189">
    <property type="protein sequence ID" value="KRY65889.1"/>
    <property type="molecule type" value="Genomic_DNA"/>
</dbReference>
<sequence length="62" mass="7033">LPGLFPHGPKQTQARLMCTALSRPARQFFFQTSLRKSVSGCRVRMFTLFDAFVIRCPTVSDL</sequence>